<evidence type="ECO:0000313" key="2">
    <source>
        <dbReference type="Proteomes" id="UP001229244"/>
    </source>
</evidence>
<gene>
    <name evidence="1" type="ORF">J2S73_002718</name>
</gene>
<reference evidence="1" key="1">
    <citation type="submission" date="2023-07" db="EMBL/GenBank/DDBJ databases">
        <title>Genomic Encyclopedia of Type Strains, Phase IV (KMG-IV): sequencing the most valuable type-strain genomes for metagenomic binning, comparative biology and taxonomic classification.</title>
        <authorList>
            <person name="Goeker M."/>
        </authorList>
    </citation>
    <scope>NUCLEOTIDE SEQUENCE</scope>
    <source>
        <strain evidence="1">DSM 21202</strain>
    </source>
</reference>
<dbReference type="AlphaFoldDB" id="A0AAE3VQF1"/>
<evidence type="ECO:0000313" key="1">
    <source>
        <dbReference type="EMBL" id="MDQ0316261.1"/>
    </source>
</evidence>
<sequence>MRILIVPVILGLMVGACTETQTQRGATGALIGGGLGAATGAIIGGGDVGSAVAGGLIGAAAGGAAGVATAPKEDCYVRNQYGELVRVSC</sequence>
<proteinExistence type="predicted"/>
<comment type="caution">
    <text evidence="1">The sequence shown here is derived from an EMBL/GenBank/DDBJ whole genome shotgun (WGS) entry which is preliminary data.</text>
</comment>
<name>A0AAE3VQF1_9HYPH</name>
<dbReference type="RefSeq" id="WP_306886090.1">
    <property type="nucleotide sequence ID" value="NZ_JAUSUL010000002.1"/>
</dbReference>
<accession>A0AAE3VQF1</accession>
<evidence type="ECO:0008006" key="3">
    <source>
        <dbReference type="Google" id="ProtNLM"/>
    </source>
</evidence>
<keyword evidence="2" id="KW-1185">Reference proteome</keyword>
<dbReference type="PROSITE" id="PS51257">
    <property type="entry name" value="PROKAR_LIPOPROTEIN"/>
    <property type="match status" value="1"/>
</dbReference>
<organism evidence="1 2">
    <name type="scientific">Amorphus orientalis</name>
    <dbReference type="NCBI Taxonomy" id="649198"/>
    <lineage>
        <taxon>Bacteria</taxon>
        <taxon>Pseudomonadati</taxon>
        <taxon>Pseudomonadota</taxon>
        <taxon>Alphaproteobacteria</taxon>
        <taxon>Hyphomicrobiales</taxon>
        <taxon>Amorphaceae</taxon>
        <taxon>Amorphus</taxon>
    </lineage>
</organism>
<dbReference type="EMBL" id="JAUSUL010000002">
    <property type="protein sequence ID" value="MDQ0316261.1"/>
    <property type="molecule type" value="Genomic_DNA"/>
</dbReference>
<dbReference type="Proteomes" id="UP001229244">
    <property type="component" value="Unassembled WGS sequence"/>
</dbReference>
<protein>
    <recommendedName>
        <fullName evidence="3">Glycine zipper domain-containing protein</fullName>
    </recommendedName>
</protein>